<dbReference type="PANTHER" id="PTHR34478:SF1">
    <property type="entry name" value="PROTEIN LEMA"/>
    <property type="match status" value="1"/>
</dbReference>
<dbReference type="Proteomes" id="UP000244908">
    <property type="component" value="Chromosome"/>
</dbReference>
<evidence type="ECO:0000256" key="1">
    <source>
        <dbReference type="ARBA" id="ARBA00004167"/>
    </source>
</evidence>
<evidence type="ECO:0000313" key="8">
    <source>
        <dbReference type="Proteomes" id="UP000244908"/>
    </source>
</evidence>
<dbReference type="SUPFAM" id="SSF140478">
    <property type="entry name" value="LemA-like"/>
    <property type="match status" value="1"/>
</dbReference>
<evidence type="ECO:0000256" key="3">
    <source>
        <dbReference type="ARBA" id="ARBA00022692"/>
    </source>
</evidence>
<keyword evidence="5 6" id="KW-0472">Membrane</keyword>
<keyword evidence="8" id="KW-1185">Reference proteome</keyword>
<dbReference type="OrthoDB" id="9804152at2"/>
<evidence type="ECO:0000256" key="5">
    <source>
        <dbReference type="ARBA" id="ARBA00023136"/>
    </source>
</evidence>
<gene>
    <name evidence="7" type="ORF">HYN51_10220</name>
</gene>
<dbReference type="InterPro" id="IPR007156">
    <property type="entry name" value="MamQ_LemA"/>
</dbReference>
<evidence type="ECO:0000256" key="2">
    <source>
        <dbReference type="ARBA" id="ARBA00008854"/>
    </source>
</evidence>
<dbReference type="InterPro" id="IPR023353">
    <property type="entry name" value="LemA-like_dom_sf"/>
</dbReference>
<dbReference type="Pfam" id="PF04011">
    <property type="entry name" value="LemA"/>
    <property type="match status" value="1"/>
</dbReference>
<accession>A0A2Y9TZS2</accession>
<feature type="transmembrane region" description="Helical" evidence="6">
    <location>
        <begin position="6"/>
        <end position="27"/>
    </location>
</feature>
<dbReference type="AlphaFoldDB" id="A0A2Y9TZS2"/>
<organism evidence="7 8">
    <name type="scientific">Limnobaculum parvum</name>
    <dbReference type="NCBI Taxonomy" id="2172103"/>
    <lineage>
        <taxon>Bacteria</taxon>
        <taxon>Pseudomonadati</taxon>
        <taxon>Pseudomonadota</taxon>
        <taxon>Gammaproteobacteria</taxon>
        <taxon>Enterobacterales</taxon>
        <taxon>Budviciaceae</taxon>
        <taxon>Limnobaculum</taxon>
    </lineage>
</organism>
<dbReference type="Gene3D" id="1.20.1440.20">
    <property type="entry name" value="LemA-like domain"/>
    <property type="match status" value="1"/>
</dbReference>
<reference evidence="7 8" key="1">
    <citation type="journal article" date="2019" name="Int. J. Syst. Evol. Microbiol.">
        <title>Limnobaculum parvum gen. nov., sp. nov., isolated from a freshwater lake.</title>
        <authorList>
            <person name="Baek C."/>
            <person name="Shin S.K."/>
            <person name="Yi H."/>
        </authorList>
    </citation>
    <scope>NUCLEOTIDE SEQUENCE [LARGE SCALE GENOMIC DNA]</scope>
    <source>
        <strain evidence="7 8">HYN0051</strain>
    </source>
</reference>
<keyword evidence="4 6" id="KW-1133">Transmembrane helix</keyword>
<keyword evidence="3 6" id="KW-0812">Transmembrane</keyword>
<dbReference type="EMBL" id="CP029185">
    <property type="protein sequence ID" value="AWH88894.1"/>
    <property type="molecule type" value="Genomic_DNA"/>
</dbReference>
<evidence type="ECO:0000256" key="4">
    <source>
        <dbReference type="ARBA" id="ARBA00022989"/>
    </source>
</evidence>
<dbReference type="RefSeq" id="WP_108900950.1">
    <property type="nucleotide sequence ID" value="NZ_CP029185.2"/>
</dbReference>
<proteinExistence type="inferred from homology"/>
<dbReference type="GO" id="GO:0016020">
    <property type="term" value="C:membrane"/>
    <property type="evidence" value="ECO:0007669"/>
    <property type="project" value="UniProtKB-SubCell"/>
</dbReference>
<comment type="subcellular location">
    <subcellularLocation>
        <location evidence="1">Membrane</location>
        <topology evidence="1">Single-pass membrane protein</topology>
    </subcellularLocation>
</comment>
<evidence type="ECO:0000313" key="7">
    <source>
        <dbReference type="EMBL" id="AWH88894.1"/>
    </source>
</evidence>
<evidence type="ECO:0000256" key="6">
    <source>
        <dbReference type="SAM" id="Phobius"/>
    </source>
</evidence>
<dbReference type="PANTHER" id="PTHR34478">
    <property type="entry name" value="PROTEIN LEMA"/>
    <property type="match status" value="1"/>
</dbReference>
<sequence length="190" mass="21073">MDMGLLITIVVVIFVVLGLGGWVISIYNRLVALRNNIDASFANIDVILKQRADQIPALVQVVSKAMSHEQETFTRLSAARTAYLNAGSIKDKVDAANQMETALKSVIAISENYPTLISGETFIELQKSVSEVEDKIAHRREFFNDAMNLYNIGIALFPNIFCAKVMGYQRMSLLKISTEETAYDGVKFSS</sequence>
<dbReference type="KEGG" id="lpv:HYN51_10220"/>
<name>A0A2Y9TZS2_9GAMM</name>
<protein>
    <submittedName>
        <fullName evidence="7">LemA family protein</fullName>
    </submittedName>
</protein>
<comment type="similarity">
    <text evidence="2">Belongs to the LemA family.</text>
</comment>